<dbReference type="InterPro" id="IPR036291">
    <property type="entry name" value="NAD(P)-bd_dom_sf"/>
</dbReference>
<dbReference type="EMBL" id="JANLCK010000007">
    <property type="protein sequence ID" value="MCS5726926.1"/>
    <property type="molecule type" value="Genomic_DNA"/>
</dbReference>
<dbReference type="PRINTS" id="PR00081">
    <property type="entry name" value="GDHRDH"/>
</dbReference>
<comment type="similarity">
    <text evidence="1">Belongs to the short-chain dehydrogenases/reductases (SDR) family.</text>
</comment>
<dbReference type="Proteomes" id="UP001165587">
    <property type="component" value="Unassembled WGS sequence"/>
</dbReference>
<keyword evidence="2" id="KW-0560">Oxidoreductase</keyword>
<evidence type="ECO:0000313" key="3">
    <source>
        <dbReference type="EMBL" id="MCS5726926.1"/>
    </source>
</evidence>
<dbReference type="PANTHER" id="PTHR24321">
    <property type="entry name" value="DEHYDROGENASES, SHORT CHAIN"/>
    <property type="match status" value="1"/>
</dbReference>
<evidence type="ECO:0000313" key="4">
    <source>
        <dbReference type="Proteomes" id="UP001165587"/>
    </source>
</evidence>
<dbReference type="PANTHER" id="PTHR24321:SF8">
    <property type="entry name" value="ESTRADIOL 17-BETA-DEHYDROGENASE 8-RELATED"/>
    <property type="match status" value="1"/>
</dbReference>
<protein>
    <submittedName>
        <fullName evidence="3">SDR family oxidoreductase</fullName>
    </submittedName>
</protein>
<name>A0AA41XJZ5_9MICO</name>
<comment type="caution">
    <text evidence="3">The sequence shown here is derived from an EMBL/GenBank/DDBJ whole genome shotgun (WGS) entry which is preliminary data.</text>
</comment>
<dbReference type="PROSITE" id="PS00061">
    <property type="entry name" value="ADH_SHORT"/>
    <property type="match status" value="1"/>
</dbReference>
<evidence type="ECO:0000256" key="1">
    <source>
        <dbReference type="ARBA" id="ARBA00006484"/>
    </source>
</evidence>
<dbReference type="Gene3D" id="3.40.50.720">
    <property type="entry name" value="NAD(P)-binding Rossmann-like Domain"/>
    <property type="match status" value="1"/>
</dbReference>
<dbReference type="Pfam" id="PF13561">
    <property type="entry name" value="adh_short_C2"/>
    <property type="match status" value="1"/>
</dbReference>
<evidence type="ECO:0000256" key="2">
    <source>
        <dbReference type="ARBA" id="ARBA00023002"/>
    </source>
</evidence>
<dbReference type="CDD" id="cd05233">
    <property type="entry name" value="SDR_c"/>
    <property type="match status" value="1"/>
</dbReference>
<dbReference type="NCBIfam" id="NF005559">
    <property type="entry name" value="PRK07231.1"/>
    <property type="match status" value="1"/>
</dbReference>
<dbReference type="GO" id="GO:0016491">
    <property type="term" value="F:oxidoreductase activity"/>
    <property type="evidence" value="ECO:0007669"/>
    <property type="project" value="UniProtKB-KW"/>
</dbReference>
<dbReference type="AlphaFoldDB" id="A0AA41XJZ5"/>
<dbReference type="SUPFAM" id="SSF51735">
    <property type="entry name" value="NAD(P)-binding Rossmann-fold domains"/>
    <property type="match status" value="1"/>
</dbReference>
<sequence length="258" mass="26119">MDTRLNGSVVFVTGAASGQGKATVGLFAEEGAVVIVADRHGAAAEETAEELRAGGHDAMAVEVDVADAEAVNAAFDAVVGRYGRVDVLVNNAAVGFSENARLTMANVVDTPLEHWNAILAINLTGPALCAAAVLPRMAEQGSGVIINIASINGLVGLTGADAYTATKGGLIALTRSIAAEWSPRGIRVNCICPGGVDTPMIRAIVENPEAKKAMSATTPLGRLATPEEIAAVSVFLASPLAGYVNGAVLPVDGGYTAV</sequence>
<dbReference type="PRINTS" id="PR00080">
    <property type="entry name" value="SDRFAMILY"/>
</dbReference>
<gene>
    <name evidence="3" type="ORF">N1028_13580</name>
</gene>
<keyword evidence="4" id="KW-1185">Reference proteome</keyword>
<proteinExistence type="inferred from homology"/>
<organism evidence="3 4">
    <name type="scientific">Herbiconiux oxytropis</name>
    <dbReference type="NCBI Taxonomy" id="2970915"/>
    <lineage>
        <taxon>Bacteria</taxon>
        <taxon>Bacillati</taxon>
        <taxon>Actinomycetota</taxon>
        <taxon>Actinomycetes</taxon>
        <taxon>Micrococcales</taxon>
        <taxon>Microbacteriaceae</taxon>
        <taxon>Herbiconiux</taxon>
    </lineage>
</organism>
<dbReference type="InterPro" id="IPR020904">
    <property type="entry name" value="Sc_DH/Rdtase_CS"/>
</dbReference>
<dbReference type="RefSeq" id="WP_259529845.1">
    <property type="nucleotide sequence ID" value="NZ_JANLCK010000007.1"/>
</dbReference>
<accession>A0AA41XJZ5</accession>
<dbReference type="InterPro" id="IPR002347">
    <property type="entry name" value="SDR_fam"/>
</dbReference>
<dbReference type="FunFam" id="3.40.50.720:FF:000084">
    <property type="entry name" value="Short-chain dehydrogenase reductase"/>
    <property type="match status" value="1"/>
</dbReference>
<reference evidence="3" key="1">
    <citation type="submission" date="2022-08" db="EMBL/GenBank/DDBJ databases">
        <authorList>
            <person name="Deng Y."/>
            <person name="Han X.-F."/>
            <person name="Zhang Y.-Q."/>
        </authorList>
    </citation>
    <scope>NUCLEOTIDE SEQUENCE</scope>
    <source>
        <strain evidence="3">CPCC 203407</strain>
    </source>
</reference>